<comment type="caution">
    <text evidence="12">The sequence shown here is derived from an EMBL/GenBank/DDBJ whole genome shotgun (WGS) entry which is preliminary data.</text>
</comment>
<feature type="binding site" evidence="11">
    <location>
        <position position="45"/>
    </location>
    <ligand>
        <name>substrate</name>
    </ligand>
</feature>
<proteinExistence type="inferred from homology"/>
<dbReference type="SUPFAM" id="SSF53613">
    <property type="entry name" value="Ribokinase-like"/>
    <property type="match status" value="1"/>
</dbReference>
<dbReference type="GO" id="GO:0004417">
    <property type="term" value="F:hydroxyethylthiazole kinase activity"/>
    <property type="evidence" value="ECO:0007669"/>
    <property type="project" value="UniProtKB-UniRule"/>
</dbReference>
<dbReference type="NCBIfam" id="TIGR00694">
    <property type="entry name" value="thiM"/>
    <property type="match status" value="1"/>
</dbReference>
<dbReference type="AlphaFoldDB" id="A0A4Q0VQ95"/>
<gene>
    <name evidence="11" type="primary">thiM</name>
    <name evidence="12" type="ORF">DS745_22720</name>
</gene>
<dbReference type="Gene3D" id="3.40.1190.20">
    <property type="match status" value="1"/>
</dbReference>
<comment type="pathway">
    <text evidence="3 11">Cofactor biosynthesis; thiamine diphosphate biosynthesis; 4-methyl-5-(2-phosphoethyl)-thiazole from 5-(2-hydroxyethyl)-4-methylthiazole: step 1/1.</text>
</comment>
<dbReference type="PIRSF" id="PIRSF000513">
    <property type="entry name" value="Thz_kinase"/>
    <property type="match status" value="1"/>
</dbReference>
<keyword evidence="8 11" id="KW-0067">ATP-binding</keyword>
<evidence type="ECO:0000256" key="4">
    <source>
        <dbReference type="ARBA" id="ARBA00022679"/>
    </source>
</evidence>
<evidence type="ECO:0000313" key="12">
    <source>
        <dbReference type="EMBL" id="RXI96525.1"/>
    </source>
</evidence>
<keyword evidence="13" id="KW-1185">Reference proteome</keyword>
<dbReference type="GO" id="GO:0000287">
    <property type="term" value="F:magnesium ion binding"/>
    <property type="evidence" value="ECO:0007669"/>
    <property type="project" value="UniProtKB-UniRule"/>
</dbReference>
<dbReference type="EMBL" id="QOUX01000047">
    <property type="protein sequence ID" value="RXI96525.1"/>
    <property type="molecule type" value="Genomic_DNA"/>
</dbReference>
<dbReference type="OrthoDB" id="9778146at2"/>
<evidence type="ECO:0000256" key="3">
    <source>
        <dbReference type="ARBA" id="ARBA00004868"/>
    </source>
</evidence>
<dbReference type="InterPro" id="IPR029056">
    <property type="entry name" value="Ribokinase-like"/>
</dbReference>
<dbReference type="InterPro" id="IPR000417">
    <property type="entry name" value="Hyethyz_kinase"/>
</dbReference>
<dbReference type="Pfam" id="PF02110">
    <property type="entry name" value="HK"/>
    <property type="match status" value="1"/>
</dbReference>
<dbReference type="RefSeq" id="WP_129080500.1">
    <property type="nucleotide sequence ID" value="NZ_QOUX01000047.1"/>
</dbReference>
<organism evidence="12 13">
    <name type="scientific">Anaerobacillus alkaliphilus</name>
    <dbReference type="NCBI Taxonomy" id="1548597"/>
    <lineage>
        <taxon>Bacteria</taxon>
        <taxon>Bacillati</taxon>
        <taxon>Bacillota</taxon>
        <taxon>Bacilli</taxon>
        <taxon>Bacillales</taxon>
        <taxon>Bacillaceae</taxon>
        <taxon>Anaerobacillus</taxon>
    </lineage>
</organism>
<dbReference type="UniPathway" id="UPA00060">
    <property type="reaction ID" value="UER00139"/>
</dbReference>
<name>A0A4Q0VQ95_9BACI</name>
<feature type="binding site" evidence="11">
    <location>
        <position position="121"/>
    </location>
    <ligand>
        <name>ATP</name>
        <dbReference type="ChEBI" id="CHEBI:30616"/>
    </ligand>
</feature>
<comment type="catalytic activity">
    <reaction evidence="1 11">
        <text>5-(2-hydroxyethyl)-4-methylthiazole + ATP = 4-methyl-5-(2-phosphooxyethyl)-thiazole + ADP + H(+)</text>
        <dbReference type="Rhea" id="RHEA:24212"/>
        <dbReference type="ChEBI" id="CHEBI:15378"/>
        <dbReference type="ChEBI" id="CHEBI:17957"/>
        <dbReference type="ChEBI" id="CHEBI:30616"/>
        <dbReference type="ChEBI" id="CHEBI:58296"/>
        <dbReference type="ChEBI" id="CHEBI:456216"/>
        <dbReference type="EC" id="2.7.1.50"/>
    </reaction>
</comment>
<dbReference type="PRINTS" id="PR01099">
    <property type="entry name" value="HYETHTZKNASE"/>
</dbReference>
<sequence>MKHTDISKLLEQVREEKPLVHNITNIVVANFVANGLLAMGASPVMANAVEEVADMVKIANSLVINIGTLTSTQVEAMLIAGTAANHLGVPVILDPVGAGATPYRTETVQRILKTVKVDILRGNSAEVANVIGQNWLIKGVDSQEDGGDVVNLAQTAARKLDCVVVVTGKDDVVTDGNETFLVSNGDAILTKVTGTGCLVSSVIAAFAGITDQRIHAAVAALSFYGVAAEIAAEKVGHSGPGSFQIELLNQLANVTKEEIGKHSRISKIES</sequence>
<keyword evidence="6 11" id="KW-0547">Nucleotide-binding</keyword>
<dbReference type="Proteomes" id="UP000290649">
    <property type="component" value="Unassembled WGS sequence"/>
</dbReference>
<reference evidence="12 13" key="1">
    <citation type="journal article" date="2019" name="Int. J. Syst. Evol. Microbiol.">
        <title>Anaerobacillus alkaliphilus sp. nov., a novel alkaliphilic and moderately halophilic bacterium.</title>
        <authorList>
            <person name="Borsodi A.K."/>
            <person name="Aszalos J.M."/>
            <person name="Bihari P."/>
            <person name="Nagy I."/>
            <person name="Schumann P."/>
            <person name="Sproer C."/>
            <person name="Kovacs A.L."/>
            <person name="Boka K."/>
            <person name="Dobosy P."/>
            <person name="Ovari M."/>
            <person name="Szili-Kovacs T."/>
            <person name="Toth E."/>
        </authorList>
    </citation>
    <scope>NUCLEOTIDE SEQUENCE [LARGE SCALE GENOMIC DNA]</scope>
    <source>
        <strain evidence="12 13">B16-10</strain>
    </source>
</reference>
<feature type="binding site" evidence="11">
    <location>
        <position position="194"/>
    </location>
    <ligand>
        <name>substrate</name>
    </ligand>
</feature>
<dbReference type="CDD" id="cd01170">
    <property type="entry name" value="THZ_kinase"/>
    <property type="match status" value="1"/>
</dbReference>
<keyword evidence="9 11" id="KW-0460">Magnesium</keyword>
<keyword evidence="5 11" id="KW-0479">Metal-binding</keyword>
<dbReference type="EC" id="2.7.1.50" evidence="11"/>
<evidence type="ECO:0000256" key="8">
    <source>
        <dbReference type="ARBA" id="ARBA00022840"/>
    </source>
</evidence>
<evidence type="ECO:0000256" key="9">
    <source>
        <dbReference type="ARBA" id="ARBA00022842"/>
    </source>
</evidence>
<evidence type="ECO:0000313" key="13">
    <source>
        <dbReference type="Proteomes" id="UP000290649"/>
    </source>
</evidence>
<dbReference type="GO" id="GO:0005524">
    <property type="term" value="F:ATP binding"/>
    <property type="evidence" value="ECO:0007669"/>
    <property type="project" value="UniProtKB-UniRule"/>
</dbReference>
<comment type="cofactor">
    <cofactor evidence="2 11">
        <name>Mg(2+)</name>
        <dbReference type="ChEBI" id="CHEBI:18420"/>
    </cofactor>
</comment>
<evidence type="ECO:0000256" key="6">
    <source>
        <dbReference type="ARBA" id="ARBA00022741"/>
    </source>
</evidence>
<evidence type="ECO:0000256" key="7">
    <source>
        <dbReference type="ARBA" id="ARBA00022777"/>
    </source>
</evidence>
<evidence type="ECO:0000256" key="11">
    <source>
        <dbReference type="HAMAP-Rule" id="MF_00228"/>
    </source>
</evidence>
<evidence type="ECO:0000256" key="2">
    <source>
        <dbReference type="ARBA" id="ARBA00001946"/>
    </source>
</evidence>
<accession>A0A4Q0VQ95</accession>
<evidence type="ECO:0000256" key="5">
    <source>
        <dbReference type="ARBA" id="ARBA00022723"/>
    </source>
</evidence>
<dbReference type="GO" id="GO:0009229">
    <property type="term" value="P:thiamine diphosphate biosynthetic process"/>
    <property type="evidence" value="ECO:0007669"/>
    <property type="project" value="UniProtKB-UniRule"/>
</dbReference>
<dbReference type="NCBIfam" id="NF006830">
    <property type="entry name" value="PRK09355.1"/>
    <property type="match status" value="1"/>
</dbReference>
<keyword evidence="7 11" id="KW-0418">Kinase</keyword>
<feature type="binding site" evidence="11">
    <location>
        <position position="167"/>
    </location>
    <ligand>
        <name>ATP</name>
        <dbReference type="ChEBI" id="CHEBI:30616"/>
    </ligand>
</feature>
<protein>
    <recommendedName>
        <fullName evidence="11">Hydroxyethylthiazole kinase</fullName>
        <ecNumber evidence="11">2.7.1.50</ecNumber>
    </recommendedName>
    <alternativeName>
        <fullName evidence="11">4-methyl-5-beta-hydroxyethylthiazole kinase</fullName>
        <shortName evidence="11">TH kinase</shortName>
        <shortName evidence="11">Thz kinase</shortName>
    </alternativeName>
</protein>
<evidence type="ECO:0000256" key="10">
    <source>
        <dbReference type="ARBA" id="ARBA00022977"/>
    </source>
</evidence>
<comment type="similarity">
    <text evidence="11">Belongs to the Thz kinase family.</text>
</comment>
<comment type="function">
    <text evidence="11">Catalyzes the phosphorylation of the hydroxyl group of 4-methyl-5-beta-hydroxyethylthiazole (THZ).</text>
</comment>
<keyword evidence="4 11" id="KW-0808">Transferase</keyword>
<keyword evidence="10 11" id="KW-0784">Thiamine biosynthesis</keyword>
<evidence type="ECO:0000256" key="1">
    <source>
        <dbReference type="ARBA" id="ARBA00001771"/>
    </source>
</evidence>
<dbReference type="GO" id="GO:0009228">
    <property type="term" value="P:thiamine biosynthetic process"/>
    <property type="evidence" value="ECO:0007669"/>
    <property type="project" value="UniProtKB-KW"/>
</dbReference>
<dbReference type="HAMAP" id="MF_00228">
    <property type="entry name" value="Thz_kinase"/>
    <property type="match status" value="1"/>
</dbReference>